<protein>
    <submittedName>
        <fullName evidence="1">Uncharacterized protein</fullName>
    </submittedName>
</protein>
<gene>
    <name evidence="1" type="ORF">LCGC14_0357990</name>
</gene>
<comment type="caution">
    <text evidence="1">The sequence shown here is derived from an EMBL/GenBank/DDBJ whole genome shotgun (WGS) entry which is preliminary data.</text>
</comment>
<evidence type="ECO:0000313" key="1">
    <source>
        <dbReference type="EMBL" id="KKN77673.1"/>
    </source>
</evidence>
<dbReference type="AlphaFoldDB" id="A0A0F9WGZ8"/>
<organism evidence="1">
    <name type="scientific">marine sediment metagenome</name>
    <dbReference type="NCBI Taxonomy" id="412755"/>
    <lineage>
        <taxon>unclassified sequences</taxon>
        <taxon>metagenomes</taxon>
        <taxon>ecological metagenomes</taxon>
    </lineage>
</organism>
<proteinExistence type="predicted"/>
<reference evidence="1" key="1">
    <citation type="journal article" date="2015" name="Nature">
        <title>Complex archaea that bridge the gap between prokaryotes and eukaryotes.</title>
        <authorList>
            <person name="Spang A."/>
            <person name="Saw J.H."/>
            <person name="Jorgensen S.L."/>
            <person name="Zaremba-Niedzwiedzka K."/>
            <person name="Martijn J."/>
            <person name="Lind A.E."/>
            <person name="van Eijk R."/>
            <person name="Schleper C."/>
            <person name="Guy L."/>
            <person name="Ettema T.J."/>
        </authorList>
    </citation>
    <scope>NUCLEOTIDE SEQUENCE</scope>
</reference>
<name>A0A0F9WGZ8_9ZZZZ</name>
<dbReference type="EMBL" id="LAZR01000275">
    <property type="protein sequence ID" value="KKN77673.1"/>
    <property type="molecule type" value="Genomic_DNA"/>
</dbReference>
<sequence>MSEGKHTPTPWRVEGREIMAMKEREICHRRFAETKADLANYEFIAKACNAHAQDQKTIAALVAELQASTNRLNTVIDSGLLCDDMKRSLQKQNRFNEATLYKTANDKP</sequence>
<accession>A0A0F9WGZ8</accession>